<dbReference type="InterPro" id="IPR028994">
    <property type="entry name" value="Integrin_alpha_N"/>
</dbReference>
<name>A0ABV3C3S3_9ACTN</name>
<dbReference type="RefSeq" id="WP_358472616.1">
    <property type="nucleotide sequence ID" value="NZ_JBEZAE010000002.1"/>
</dbReference>
<protein>
    <submittedName>
        <fullName evidence="3">VCBS repeat-containing protein</fullName>
    </submittedName>
</protein>
<sequence>MKRFRSTTRRGAARLARTRARARARTRTQALVLALALALATALLAGTTAPAYAEDVVAPATAPPVRTITYNVCGAHTCQTDLDLPAWTAELRDQTLAWDTDALMLQELCFGQWAALRDALPGYSGVWTSTTTDPDCARWSTTGDTRFGLGVFVKAPAVERYVANLTVPANEEARSVLCARGPIDGRTTLACTTHLAQYIKPDNGSSQVMAHIDTWAAGIPVILGTDLNAGTEPAYDPALNPIRTGLPGTGRFVEADENDTDFFTEDCLTSGATSCHSGEPTVASGRKFDHVFLSARDFHTVRADAFEPESPGAKPLSDHKLLRAAARLGSGVDTDLTGDRRPDLLAVKDDGDLRLYPGTGDGTLGSRRTIGTGGWAGAVVSHRGDWTGDGHPDVLARIGDDLWVYPNTGDGELGPRIAMGGRPTGWSGLTPLAAGDVDGDGLPDVLVRSGTGLWLHRGGEPKAGLPTFAPRAALRIGYEEWAGYDVLTPGDVDGDRKADVWARSRATGEIAQYPSRGTQYLGTTPTVLGAAGTATVADRRLLLSAGDVDGDKAPDLWSTRTAGTADDLEFLPGTPIGFGPAVTVGTGGWQWIDSLG</sequence>
<evidence type="ECO:0000313" key="3">
    <source>
        <dbReference type="EMBL" id="MEU7069430.1"/>
    </source>
</evidence>
<evidence type="ECO:0000256" key="1">
    <source>
        <dbReference type="ARBA" id="ARBA00022729"/>
    </source>
</evidence>
<dbReference type="InterPro" id="IPR013517">
    <property type="entry name" value="FG-GAP"/>
</dbReference>
<dbReference type="Gene3D" id="2.130.10.130">
    <property type="entry name" value="Integrin alpha, N-terminal"/>
    <property type="match status" value="1"/>
</dbReference>
<dbReference type="Pfam" id="PF03372">
    <property type="entry name" value="Exo_endo_phos"/>
    <property type="match status" value="1"/>
</dbReference>
<reference evidence="3 4" key="1">
    <citation type="submission" date="2024-06" db="EMBL/GenBank/DDBJ databases">
        <title>The Natural Products Discovery Center: Release of the First 8490 Sequenced Strains for Exploring Actinobacteria Biosynthetic Diversity.</title>
        <authorList>
            <person name="Kalkreuter E."/>
            <person name="Kautsar S.A."/>
            <person name="Yang D."/>
            <person name="Bader C.D."/>
            <person name="Teijaro C.N."/>
            <person name="Fluegel L."/>
            <person name="Davis C.M."/>
            <person name="Simpson J.R."/>
            <person name="Lauterbach L."/>
            <person name="Steele A.D."/>
            <person name="Gui C."/>
            <person name="Meng S."/>
            <person name="Li G."/>
            <person name="Viehrig K."/>
            <person name="Ye F."/>
            <person name="Su P."/>
            <person name="Kiefer A.F."/>
            <person name="Nichols A."/>
            <person name="Cepeda A.J."/>
            <person name="Yan W."/>
            <person name="Fan B."/>
            <person name="Jiang Y."/>
            <person name="Adhikari A."/>
            <person name="Zheng C.-J."/>
            <person name="Schuster L."/>
            <person name="Cowan T.M."/>
            <person name="Smanski M.J."/>
            <person name="Chevrette M.G."/>
            <person name="De Carvalho L.P.S."/>
            <person name="Shen B."/>
        </authorList>
    </citation>
    <scope>NUCLEOTIDE SEQUENCE [LARGE SCALE GENOMIC DNA]</scope>
    <source>
        <strain evidence="3 4">NPDC045974</strain>
    </source>
</reference>
<dbReference type="InterPro" id="IPR036691">
    <property type="entry name" value="Endo/exonu/phosph_ase_sf"/>
</dbReference>
<dbReference type="EMBL" id="JBEZAE010000002">
    <property type="protein sequence ID" value="MEU7069430.1"/>
    <property type="molecule type" value="Genomic_DNA"/>
</dbReference>
<dbReference type="PANTHER" id="PTHR44103">
    <property type="entry name" value="PROPROTEIN CONVERTASE P"/>
    <property type="match status" value="1"/>
</dbReference>
<evidence type="ECO:0000259" key="2">
    <source>
        <dbReference type="Pfam" id="PF03372"/>
    </source>
</evidence>
<proteinExistence type="predicted"/>
<organism evidence="3 4">
    <name type="scientific">Streptomyces narbonensis</name>
    <dbReference type="NCBI Taxonomy" id="67333"/>
    <lineage>
        <taxon>Bacteria</taxon>
        <taxon>Bacillati</taxon>
        <taxon>Actinomycetota</taxon>
        <taxon>Actinomycetes</taxon>
        <taxon>Kitasatosporales</taxon>
        <taxon>Streptomycetaceae</taxon>
        <taxon>Streptomyces</taxon>
    </lineage>
</organism>
<gene>
    <name evidence="3" type="ORF">AB0A88_04650</name>
</gene>
<keyword evidence="4" id="KW-1185">Reference proteome</keyword>
<accession>A0ABV3C3S3</accession>
<dbReference type="SUPFAM" id="SSF69318">
    <property type="entry name" value="Integrin alpha N-terminal domain"/>
    <property type="match status" value="1"/>
</dbReference>
<comment type="caution">
    <text evidence="3">The sequence shown here is derived from an EMBL/GenBank/DDBJ whole genome shotgun (WGS) entry which is preliminary data.</text>
</comment>
<evidence type="ECO:0000313" key="4">
    <source>
        <dbReference type="Proteomes" id="UP001551329"/>
    </source>
</evidence>
<keyword evidence="1" id="KW-0732">Signal</keyword>
<dbReference type="PANTHER" id="PTHR44103:SF1">
    <property type="entry name" value="PROPROTEIN CONVERTASE P"/>
    <property type="match status" value="1"/>
</dbReference>
<dbReference type="Gene3D" id="3.60.10.10">
    <property type="entry name" value="Endonuclease/exonuclease/phosphatase"/>
    <property type="match status" value="1"/>
</dbReference>
<dbReference type="SUPFAM" id="SSF56219">
    <property type="entry name" value="DNase I-like"/>
    <property type="match status" value="1"/>
</dbReference>
<dbReference type="Pfam" id="PF13517">
    <property type="entry name" value="FG-GAP_3"/>
    <property type="match status" value="1"/>
</dbReference>
<dbReference type="InterPro" id="IPR005135">
    <property type="entry name" value="Endo/exonuclease/phosphatase"/>
</dbReference>
<feature type="domain" description="Endonuclease/exonuclease/phosphatase" evidence="2">
    <location>
        <begin position="68"/>
        <end position="319"/>
    </location>
</feature>
<dbReference type="Proteomes" id="UP001551329">
    <property type="component" value="Unassembled WGS sequence"/>
</dbReference>